<feature type="compositionally biased region" description="Polar residues" evidence="1">
    <location>
        <begin position="614"/>
        <end position="624"/>
    </location>
</feature>
<dbReference type="EMBL" id="NBNE01000001">
    <property type="protein sequence ID" value="OWZ24832.1"/>
    <property type="molecule type" value="Genomic_DNA"/>
</dbReference>
<dbReference type="AlphaFoldDB" id="A0A225X5A9"/>
<feature type="region of interest" description="Disordered" evidence="1">
    <location>
        <begin position="516"/>
        <end position="535"/>
    </location>
</feature>
<comment type="caution">
    <text evidence="2">The sequence shown here is derived from an EMBL/GenBank/DDBJ whole genome shotgun (WGS) entry which is preliminary data.</text>
</comment>
<feature type="compositionally biased region" description="Polar residues" evidence="1">
    <location>
        <begin position="566"/>
        <end position="586"/>
    </location>
</feature>
<evidence type="ECO:0000256" key="1">
    <source>
        <dbReference type="SAM" id="MobiDB-lite"/>
    </source>
</evidence>
<sequence length="812" mass="92352">MLVRLRGWGDADVLALLALFRKHIMHYVYAADQFAGVVHAELPDKTEEEILEMVRSLMQQFGLRFSTKNFRTDVIVVANGQEVYVYEHIYESVRLLPENKAGGVWLPDELSRFLQKAKQYRKHFTDNQEQYFKRIQFWGKSIAEAKSKFYALRDVYMKEKRRPHERVGVQATRLELLKDIFTDVPPFRRTEQVVVPNKSPKLWSAEQMETLLDYLVRITVQIQKTGSSDLVDHVAEALYRTDGSCVNKLADMRLKFLTKSSTVRAANLPDSIFDPNSEAHKIFCADWSDINDPYALGFLALKSRKNGVAKAFGQHDLSFGQKRWQVVGREVQAQSRSQRVRRRKVLHHWQQRRPVPPSPVTLPKLLCRNQHRLQELQCRWTENVVLNVLRCMQHSIDLYRSNKLVDFYYKIAGLTQDVTFQDLFADGQHILTQFKQRFGTLDGFESLNLTTPDINSPIACIDQETKEQGHGLDSEVSSVVNTTVDENASISRNSGVIVDQDEHGQSPASVLQNSFVNSEDFSGDGHPGSSNVSNAKDLISSVKSPVLQNSPINSEDFSGDEYRGRLQQSAQTPQTGTARQEQSSLLESEVRTPPTGNMDAVNDHRQEQYPLLESPSQTPQTGNEDTADGHSLNTIWKQSSPDAWDDADADLDDDDLDNHSVGSSDNASLNSPYRFASDSSKKPSKRGKDEQYGKNFEMAKKRRLNQKNTAVNNDDGEDEEDGGYDEGEDDDDDQSDEEPPGDIDTMSSDGEIEEAPHPLQSILNSLESHMAELQEKQRILIERKADREWRQRHYGDREYGVQMSLQSFASER</sequence>
<name>A0A225X5A9_9STRA</name>
<dbReference type="OrthoDB" id="163544at2759"/>
<feature type="compositionally biased region" description="Polar residues" evidence="1">
    <location>
        <begin position="631"/>
        <end position="641"/>
    </location>
</feature>
<protein>
    <submittedName>
        <fullName evidence="2">Uncharacterized protein</fullName>
    </submittedName>
</protein>
<feature type="region of interest" description="Disordered" evidence="1">
    <location>
        <begin position="543"/>
        <end position="768"/>
    </location>
</feature>
<feature type="compositionally biased region" description="Acidic residues" evidence="1">
    <location>
        <begin position="643"/>
        <end position="656"/>
    </location>
</feature>
<organism evidence="2 3">
    <name type="scientific">Phytophthora megakarya</name>
    <dbReference type="NCBI Taxonomy" id="4795"/>
    <lineage>
        <taxon>Eukaryota</taxon>
        <taxon>Sar</taxon>
        <taxon>Stramenopiles</taxon>
        <taxon>Oomycota</taxon>
        <taxon>Peronosporomycetes</taxon>
        <taxon>Peronosporales</taxon>
        <taxon>Peronosporaceae</taxon>
        <taxon>Phytophthora</taxon>
    </lineage>
</organism>
<feature type="compositionally biased region" description="Acidic residues" evidence="1">
    <location>
        <begin position="714"/>
        <end position="741"/>
    </location>
</feature>
<accession>A0A225X5A9</accession>
<proteinExistence type="predicted"/>
<feature type="compositionally biased region" description="Polar residues" evidence="1">
    <location>
        <begin position="543"/>
        <end position="556"/>
    </location>
</feature>
<keyword evidence="3" id="KW-1185">Reference proteome</keyword>
<feature type="compositionally biased region" description="Polar residues" evidence="1">
    <location>
        <begin position="660"/>
        <end position="671"/>
    </location>
</feature>
<reference evidence="3" key="1">
    <citation type="submission" date="2017-03" db="EMBL/GenBank/DDBJ databases">
        <title>Phytopthora megakarya and P. palmivora, two closely related causual agents of cacao black pod achieved similar genome size and gene model numbers by different mechanisms.</title>
        <authorList>
            <person name="Ali S."/>
            <person name="Shao J."/>
            <person name="Larry D.J."/>
            <person name="Kronmiller B."/>
            <person name="Shen D."/>
            <person name="Strem M.D."/>
            <person name="Melnick R.L."/>
            <person name="Guiltinan M.J."/>
            <person name="Tyler B.M."/>
            <person name="Meinhardt L.W."/>
            <person name="Bailey B.A."/>
        </authorList>
    </citation>
    <scope>NUCLEOTIDE SEQUENCE [LARGE SCALE GENOMIC DNA]</scope>
    <source>
        <strain evidence="3">zdho120</strain>
    </source>
</reference>
<dbReference type="Proteomes" id="UP000198211">
    <property type="component" value="Unassembled WGS sequence"/>
</dbReference>
<gene>
    <name evidence="2" type="ORF">PHMEG_00013</name>
</gene>
<evidence type="ECO:0000313" key="2">
    <source>
        <dbReference type="EMBL" id="OWZ24832.1"/>
    </source>
</evidence>
<evidence type="ECO:0000313" key="3">
    <source>
        <dbReference type="Proteomes" id="UP000198211"/>
    </source>
</evidence>